<dbReference type="GO" id="GO:0005524">
    <property type="term" value="F:ATP binding"/>
    <property type="evidence" value="ECO:0007669"/>
    <property type="project" value="UniProtKB-KW"/>
</dbReference>
<dbReference type="InterPro" id="IPR003439">
    <property type="entry name" value="ABC_transporter-like_ATP-bd"/>
</dbReference>
<dbReference type="Gene3D" id="3.40.50.300">
    <property type="entry name" value="P-loop containing nucleotide triphosphate hydrolases"/>
    <property type="match status" value="1"/>
</dbReference>
<dbReference type="SMART" id="SM00382">
    <property type="entry name" value="AAA"/>
    <property type="match status" value="1"/>
</dbReference>
<dbReference type="InterPro" id="IPR027417">
    <property type="entry name" value="P-loop_NTPase"/>
</dbReference>
<keyword evidence="7 9" id="KW-1133">Transmembrane helix</keyword>
<dbReference type="AlphaFoldDB" id="A0A1W2CBG1"/>
<dbReference type="CDD" id="cd03249">
    <property type="entry name" value="ABC_MTABC3_MDL1_MDL2"/>
    <property type="match status" value="1"/>
</dbReference>
<evidence type="ECO:0000313" key="12">
    <source>
        <dbReference type="EMBL" id="SMC82324.1"/>
    </source>
</evidence>
<dbReference type="PANTHER" id="PTHR43394">
    <property type="entry name" value="ATP-DEPENDENT PERMEASE MDL1, MITOCHONDRIAL"/>
    <property type="match status" value="1"/>
</dbReference>
<dbReference type="SUPFAM" id="SSF52540">
    <property type="entry name" value="P-loop containing nucleoside triphosphate hydrolases"/>
    <property type="match status" value="1"/>
</dbReference>
<sequence length="576" mass="63433">MLTFYWRKFIVPHWLPALTAVVSFIVASAAGLAAPLVVKLLIDDALSGANLAFLHFITAGIVLLYLIRGLFSYFYGYIMAKAGNKMLARLREDMFSKLQSLDYAYFMKTPSGDLISLFTNDLLFIQQAVTVGIPDVIVESLNLLAIMAIMIYFDWELAMVTFATLPFIIVAISFFNNKIGRLGALVEHTLAKVTSIVQQSLVSVMVVQSYVREDYEYQKFSDKIQQAAGDLLKAQRLSAILMPLVEFLAAIGLTIIVWYGGREVINGDLSIGGMFAFLVYIINVPMPIRKISQALTHLKLGAVAWERISGLLDEQTPVVVDGYREMPEAKGQVEFRNVSFAYQEGKPVLDNINIITQPGEVIAIVGPSGAGKSSFANLLLRFYDPESGDIYLDGVNIKDLKISALRRHIGFIQQEPILFNTSILENIRYGRPVATMSQVEAAASLANAYDFIMELPQGYDTVVGELGGRLSGGQRQRVAIARAIITEPAILLLDEPTAALDAHTEKQVMAAIRQAGAGRTTFIITHRMSTIMASDRVVYLTGGRVVETGTHQELVSKGGLYARAVELAELKTRINE</sequence>
<evidence type="ECO:0000256" key="5">
    <source>
        <dbReference type="ARBA" id="ARBA00022741"/>
    </source>
</evidence>
<protein>
    <submittedName>
        <fullName evidence="12">ATP-binding cassette, subfamily B, MsbA</fullName>
    </submittedName>
</protein>
<evidence type="ECO:0000313" key="13">
    <source>
        <dbReference type="Proteomes" id="UP000192738"/>
    </source>
</evidence>
<dbReference type="GO" id="GO:0016887">
    <property type="term" value="F:ATP hydrolysis activity"/>
    <property type="evidence" value="ECO:0007669"/>
    <property type="project" value="InterPro"/>
</dbReference>
<dbReference type="STRING" id="112901.SAMN04488500_11027"/>
<feature type="transmembrane region" description="Helical" evidence="9">
    <location>
        <begin position="128"/>
        <end position="151"/>
    </location>
</feature>
<feature type="domain" description="ABC transmembrane type-1" evidence="11">
    <location>
        <begin position="18"/>
        <end position="300"/>
    </location>
</feature>
<dbReference type="InterPro" id="IPR011527">
    <property type="entry name" value="ABC1_TM_dom"/>
</dbReference>
<dbReference type="FunFam" id="3.40.50.300:FF:000221">
    <property type="entry name" value="Multidrug ABC transporter ATP-binding protein"/>
    <property type="match status" value="1"/>
</dbReference>
<evidence type="ECO:0000259" key="11">
    <source>
        <dbReference type="PROSITE" id="PS50929"/>
    </source>
</evidence>
<comment type="subcellular location">
    <subcellularLocation>
        <location evidence="1">Cell membrane</location>
        <topology evidence="1">Multi-pass membrane protein</topology>
    </subcellularLocation>
</comment>
<keyword evidence="2" id="KW-0813">Transport</keyword>
<feature type="transmembrane region" description="Helical" evidence="9">
    <location>
        <begin position="157"/>
        <end position="175"/>
    </location>
</feature>
<dbReference type="EMBL" id="FWXI01000010">
    <property type="protein sequence ID" value="SMC82324.1"/>
    <property type="molecule type" value="Genomic_DNA"/>
</dbReference>
<dbReference type="InterPro" id="IPR036640">
    <property type="entry name" value="ABC1_TM_sf"/>
</dbReference>
<feature type="domain" description="ABC transporter" evidence="10">
    <location>
        <begin position="333"/>
        <end position="567"/>
    </location>
</feature>
<dbReference type="InterPro" id="IPR003593">
    <property type="entry name" value="AAA+_ATPase"/>
</dbReference>
<dbReference type="SUPFAM" id="SSF90123">
    <property type="entry name" value="ABC transporter transmembrane region"/>
    <property type="match status" value="1"/>
</dbReference>
<dbReference type="PROSITE" id="PS50893">
    <property type="entry name" value="ABC_TRANSPORTER_2"/>
    <property type="match status" value="1"/>
</dbReference>
<dbReference type="RefSeq" id="WP_084576102.1">
    <property type="nucleotide sequence ID" value="NZ_CP155572.1"/>
</dbReference>
<evidence type="ECO:0000256" key="9">
    <source>
        <dbReference type="SAM" id="Phobius"/>
    </source>
</evidence>
<evidence type="ECO:0000256" key="8">
    <source>
        <dbReference type="ARBA" id="ARBA00023136"/>
    </source>
</evidence>
<dbReference type="CDD" id="cd18552">
    <property type="entry name" value="ABC_6TM_MsbA_like"/>
    <property type="match status" value="1"/>
</dbReference>
<evidence type="ECO:0000256" key="7">
    <source>
        <dbReference type="ARBA" id="ARBA00022989"/>
    </source>
</evidence>
<feature type="transmembrane region" description="Helical" evidence="9">
    <location>
        <begin position="239"/>
        <end position="259"/>
    </location>
</feature>
<reference evidence="12 13" key="1">
    <citation type="submission" date="2017-04" db="EMBL/GenBank/DDBJ databases">
        <authorList>
            <person name="Afonso C.L."/>
            <person name="Miller P.J."/>
            <person name="Scott M.A."/>
            <person name="Spackman E."/>
            <person name="Goraichik I."/>
            <person name="Dimitrov K.M."/>
            <person name="Suarez D.L."/>
            <person name="Swayne D.E."/>
        </authorList>
    </citation>
    <scope>NUCLEOTIDE SEQUENCE [LARGE SCALE GENOMIC DNA]</scope>
    <source>
        <strain evidence="12 13">DSM 5090</strain>
    </source>
</reference>
<dbReference type="Gene3D" id="1.20.1560.10">
    <property type="entry name" value="ABC transporter type 1, transmembrane domain"/>
    <property type="match status" value="1"/>
</dbReference>
<keyword evidence="6 12" id="KW-0067">ATP-binding</keyword>
<proteinExistence type="predicted"/>
<dbReference type="GO" id="GO:0005886">
    <property type="term" value="C:plasma membrane"/>
    <property type="evidence" value="ECO:0007669"/>
    <property type="project" value="UniProtKB-SubCell"/>
</dbReference>
<dbReference type="GO" id="GO:0015421">
    <property type="term" value="F:ABC-type oligopeptide transporter activity"/>
    <property type="evidence" value="ECO:0007669"/>
    <property type="project" value="TreeGrafter"/>
</dbReference>
<evidence type="ECO:0000256" key="1">
    <source>
        <dbReference type="ARBA" id="ARBA00004651"/>
    </source>
</evidence>
<dbReference type="OrthoDB" id="9762778at2"/>
<keyword evidence="3" id="KW-1003">Cell membrane</keyword>
<dbReference type="PROSITE" id="PS50929">
    <property type="entry name" value="ABC_TM1F"/>
    <property type="match status" value="1"/>
</dbReference>
<keyword evidence="4 9" id="KW-0812">Transmembrane</keyword>
<evidence type="ECO:0000256" key="3">
    <source>
        <dbReference type="ARBA" id="ARBA00022475"/>
    </source>
</evidence>
<evidence type="ECO:0000256" key="4">
    <source>
        <dbReference type="ARBA" id="ARBA00022692"/>
    </source>
</evidence>
<name>A0A1W2CBG1_9FIRM</name>
<dbReference type="PROSITE" id="PS00211">
    <property type="entry name" value="ABC_TRANSPORTER_1"/>
    <property type="match status" value="1"/>
</dbReference>
<evidence type="ECO:0000256" key="6">
    <source>
        <dbReference type="ARBA" id="ARBA00022840"/>
    </source>
</evidence>
<feature type="transmembrane region" description="Helical" evidence="9">
    <location>
        <begin position="265"/>
        <end position="282"/>
    </location>
</feature>
<dbReference type="Pfam" id="PF00005">
    <property type="entry name" value="ABC_tran"/>
    <property type="match status" value="1"/>
</dbReference>
<accession>A0A1W2CBG1</accession>
<organism evidence="12 13">
    <name type="scientific">Sporomusa malonica</name>
    <dbReference type="NCBI Taxonomy" id="112901"/>
    <lineage>
        <taxon>Bacteria</taxon>
        <taxon>Bacillati</taxon>
        <taxon>Bacillota</taxon>
        <taxon>Negativicutes</taxon>
        <taxon>Selenomonadales</taxon>
        <taxon>Sporomusaceae</taxon>
        <taxon>Sporomusa</taxon>
    </lineage>
</organism>
<keyword evidence="8 9" id="KW-0472">Membrane</keyword>
<dbReference type="Pfam" id="PF00664">
    <property type="entry name" value="ABC_membrane"/>
    <property type="match status" value="1"/>
</dbReference>
<dbReference type="Proteomes" id="UP000192738">
    <property type="component" value="Unassembled WGS sequence"/>
</dbReference>
<dbReference type="InterPro" id="IPR039421">
    <property type="entry name" value="Type_1_exporter"/>
</dbReference>
<evidence type="ECO:0000256" key="2">
    <source>
        <dbReference type="ARBA" id="ARBA00022448"/>
    </source>
</evidence>
<feature type="transmembrane region" description="Helical" evidence="9">
    <location>
        <begin position="49"/>
        <end position="71"/>
    </location>
</feature>
<evidence type="ECO:0000259" key="10">
    <source>
        <dbReference type="PROSITE" id="PS50893"/>
    </source>
</evidence>
<keyword evidence="5" id="KW-0547">Nucleotide-binding</keyword>
<keyword evidence="13" id="KW-1185">Reference proteome</keyword>
<dbReference type="PANTHER" id="PTHR43394:SF1">
    <property type="entry name" value="ATP-BINDING CASSETTE SUB-FAMILY B MEMBER 10, MITOCHONDRIAL"/>
    <property type="match status" value="1"/>
</dbReference>
<dbReference type="InterPro" id="IPR017871">
    <property type="entry name" value="ABC_transporter-like_CS"/>
</dbReference>
<gene>
    <name evidence="12" type="ORF">SAMN04488500_11027</name>
</gene>